<evidence type="ECO:0000313" key="2">
    <source>
        <dbReference type="EMBL" id="MFD1430033.1"/>
    </source>
</evidence>
<dbReference type="Proteomes" id="UP001597196">
    <property type="component" value="Unassembled WGS sequence"/>
</dbReference>
<feature type="domain" description="N-acetyltransferase" evidence="1">
    <location>
        <begin position="1"/>
        <end position="151"/>
    </location>
</feature>
<keyword evidence="2" id="KW-0808">Transferase</keyword>
<reference evidence="3" key="1">
    <citation type="journal article" date="2019" name="Int. J. Syst. Evol. Microbiol.">
        <title>The Global Catalogue of Microorganisms (GCM) 10K type strain sequencing project: providing services to taxonomists for standard genome sequencing and annotation.</title>
        <authorList>
            <consortium name="The Broad Institute Genomics Platform"/>
            <consortium name="The Broad Institute Genome Sequencing Center for Infectious Disease"/>
            <person name="Wu L."/>
            <person name="Ma J."/>
        </authorList>
    </citation>
    <scope>NUCLEOTIDE SEQUENCE [LARGE SCALE GENOMIC DNA]</scope>
    <source>
        <strain evidence="3">CCM 8980</strain>
    </source>
</reference>
<dbReference type="EC" id="2.3.-.-" evidence="2"/>
<dbReference type="PROSITE" id="PS51186">
    <property type="entry name" value="GNAT"/>
    <property type="match status" value="1"/>
</dbReference>
<dbReference type="EMBL" id="JBHTOC010000009">
    <property type="protein sequence ID" value="MFD1430033.1"/>
    <property type="molecule type" value="Genomic_DNA"/>
</dbReference>
<dbReference type="GO" id="GO:0016746">
    <property type="term" value="F:acyltransferase activity"/>
    <property type="evidence" value="ECO:0007669"/>
    <property type="project" value="UniProtKB-KW"/>
</dbReference>
<comment type="caution">
    <text evidence="2">The sequence shown here is derived from an EMBL/GenBank/DDBJ whole genome shotgun (WGS) entry which is preliminary data.</text>
</comment>
<sequence>MKMRPVRPGDAAILTELREKTLAALTLAPEVQAFIAHTEPVDERVLARDLVGRVLMVAKRPVAFYRVTAQDSATAVLDELFVDPAFQNQGIGQLLFTDAVRQARLAGKTELSLLALPTAEGFYRKMGMFPDRGFSPMAQPELQLLVYAMRL</sequence>
<evidence type="ECO:0000313" key="3">
    <source>
        <dbReference type="Proteomes" id="UP001597196"/>
    </source>
</evidence>
<dbReference type="InterPro" id="IPR000182">
    <property type="entry name" value="GNAT_dom"/>
</dbReference>
<protein>
    <submittedName>
        <fullName evidence="2">GNAT family N-acetyltransferase</fullName>
        <ecNumber evidence="2">2.3.-.-</ecNumber>
    </submittedName>
</protein>
<dbReference type="RefSeq" id="WP_203626483.1">
    <property type="nucleotide sequence ID" value="NZ_BOLQ01000005.1"/>
</dbReference>
<dbReference type="InterPro" id="IPR016181">
    <property type="entry name" value="Acyl_CoA_acyltransferase"/>
</dbReference>
<dbReference type="SUPFAM" id="SSF55729">
    <property type="entry name" value="Acyl-CoA N-acyltransferases (Nat)"/>
    <property type="match status" value="1"/>
</dbReference>
<dbReference type="Gene3D" id="3.40.630.30">
    <property type="match status" value="1"/>
</dbReference>
<proteinExistence type="predicted"/>
<keyword evidence="2" id="KW-0012">Acyltransferase</keyword>
<dbReference type="Pfam" id="PF13508">
    <property type="entry name" value="Acetyltransf_7"/>
    <property type="match status" value="1"/>
</dbReference>
<name>A0ABW4CHS8_9LACO</name>
<keyword evidence="3" id="KW-1185">Reference proteome</keyword>
<accession>A0ABW4CHS8</accession>
<dbReference type="CDD" id="cd04301">
    <property type="entry name" value="NAT_SF"/>
    <property type="match status" value="1"/>
</dbReference>
<gene>
    <name evidence="2" type="ORF">ACFQ4P_07205</name>
</gene>
<organism evidence="2 3">
    <name type="scientific">Lacticaseibacillus mingshuiensis</name>
    <dbReference type="NCBI Taxonomy" id="2799574"/>
    <lineage>
        <taxon>Bacteria</taxon>
        <taxon>Bacillati</taxon>
        <taxon>Bacillota</taxon>
        <taxon>Bacilli</taxon>
        <taxon>Lactobacillales</taxon>
        <taxon>Lactobacillaceae</taxon>
        <taxon>Lacticaseibacillus</taxon>
    </lineage>
</organism>
<evidence type="ECO:0000259" key="1">
    <source>
        <dbReference type="PROSITE" id="PS51186"/>
    </source>
</evidence>